<dbReference type="OrthoDB" id="9779746at2"/>
<keyword evidence="1" id="KW-0805">Transcription regulation</keyword>
<keyword evidence="3" id="KW-0804">Transcription</keyword>
<evidence type="ECO:0000313" key="6">
    <source>
        <dbReference type="EMBL" id="TWI90187.1"/>
    </source>
</evidence>
<dbReference type="Gene3D" id="1.10.10.60">
    <property type="entry name" value="Homeodomain-like"/>
    <property type="match status" value="1"/>
</dbReference>
<evidence type="ECO:0000256" key="2">
    <source>
        <dbReference type="ARBA" id="ARBA00023125"/>
    </source>
</evidence>
<dbReference type="RefSeq" id="WP_145341216.1">
    <property type="nucleotide sequence ID" value="NZ_SMLY01000086.1"/>
</dbReference>
<evidence type="ECO:0000256" key="3">
    <source>
        <dbReference type="ARBA" id="ARBA00023163"/>
    </source>
</evidence>
<dbReference type="PANTHER" id="PTHR47506:SF1">
    <property type="entry name" value="HTH-TYPE TRANSCRIPTIONAL REGULATOR YJDC"/>
    <property type="match status" value="1"/>
</dbReference>
<evidence type="ECO:0000256" key="4">
    <source>
        <dbReference type="PROSITE-ProRule" id="PRU00335"/>
    </source>
</evidence>
<evidence type="ECO:0000313" key="7">
    <source>
        <dbReference type="Proteomes" id="UP000320593"/>
    </source>
</evidence>
<feature type="domain" description="HTH tetR-type" evidence="5">
    <location>
        <begin position="7"/>
        <end position="67"/>
    </location>
</feature>
<dbReference type="Gene3D" id="1.10.357.10">
    <property type="entry name" value="Tetracycline Repressor, domain 2"/>
    <property type="match status" value="1"/>
</dbReference>
<dbReference type="InterPro" id="IPR001647">
    <property type="entry name" value="HTH_TetR"/>
</dbReference>
<evidence type="ECO:0000256" key="1">
    <source>
        <dbReference type="ARBA" id="ARBA00023015"/>
    </source>
</evidence>
<dbReference type="EMBL" id="VLLF01000002">
    <property type="protein sequence ID" value="TWI90187.1"/>
    <property type="molecule type" value="Genomic_DNA"/>
</dbReference>
<organism evidence="6 7">
    <name type="scientific">Roseibium hamelinense</name>
    <dbReference type="NCBI Taxonomy" id="150831"/>
    <lineage>
        <taxon>Bacteria</taxon>
        <taxon>Pseudomonadati</taxon>
        <taxon>Pseudomonadota</taxon>
        <taxon>Alphaproteobacteria</taxon>
        <taxon>Hyphomicrobiales</taxon>
        <taxon>Stappiaceae</taxon>
        <taxon>Roseibium</taxon>
    </lineage>
</organism>
<sequence length="196" mass="21230">MAGRPRSFDSSQALDAFVDVFWTKGYQGTSVDDLQNAAGIKRGSFYSTFKSKDAVFSAVLDRYAETVTEIGLTYLTRAKTPRQGIANFLRYIGAFMADNKFRGCLLFSSVSDAGCMQSEEARHLETLTGSIAARIEPLIVQASKDSQSENCAFSQDGLRAFVMTTLLGLNAMARSGQDPKTIKTAADYAAALIEGT</sequence>
<reference evidence="6 7" key="1">
    <citation type="submission" date="2019-07" db="EMBL/GenBank/DDBJ databases">
        <title>Genomic Encyclopedia of Archaeal and Bacterial Type Strains, Phase II (KMG-II): from individual species to whole genera.</title>
        <authorList>
            <person name="Goeker M."/>
        </authorList>
    </citation>
    <scope>NUCLEOTIDE SEQUENCE [LARGE SCALE GENOMIC DNA]</scope>
    <source>
        <strain evidence="6 7">ATCC BAA-252</strain>
    </source>
</reference>
<feature type="DNA-binding region" description="H-T-H motif" evidence="4">
    <location>
        <begin position="30"/>
        <end position="49"/>
    </location>
</feature>
<dbReference type="InterPro" id="IPR036271">
    <property type="entry name" value="Tet_transcr_reg_TetR-rel_C_sf"/>
</dbReference>
<dbReference type="SUPFAM" id="SSF46689">
    <property type="entry name" value="Homeodomain-like"/>
    <property type="match status" value="1"/>
</dbReference>
<proteinExistence type="predicted"/>
<name>A0A562T971_9HYPH</name>
<evidence type="ECO:0000259" key="5">
    <source>
        <dbReference type="PROSITE" id="PS50977"/>
    </source>
</evidence>
<dbReference type="InterPro" id="IPR009057">
    <property type="entry name" value="Homeodomain-like_sf"/>
</dbReference>
<dbReference type="GO" id="GO:0003677">
    <property type="term" value="F:DNA binding"/>
    <property type="evidence" value="ECO:0007669"/>
    <property type="project" value="UniProtKB-UniRule"/>
</dbReference>
<dbReference type="SUPFAM" id="SSF48498">
    <property type="entry name" value="Tetracyclin repressor-like, C-terminal domain"/>
    <property type="match status" value="1"/>
</dbReference>
<dbReference type="Proteomes" id="UP000320593">
    <property type="component" value="Unassembled WGS sequence"/>
</dbReference>
<dbReference type="PANTHER" id="PTHR47506">
    <property type="entry name" value="TRANSCRIPTIONAL REGULATORY PROTEIN"/>
    <property type="match status" value="1"/>
</dbReference>
<accession>A0A562T971</accession>
<keyword evidence="2 4" id="KW-0238">DNA-binding</keyword>
<dbReference type="PROSITE" id="PS50977">
    <property type="entry name" value="HTH_TETR_2"/>
    <property type="match status" value="1"/>
</dbReference>
<comment type="caution">
    <text evidence="6">The sequence shown here is derived from an EMBL/GenBank/DDBJ whole genome shotgun (WGS) entry which is preliminary data.</text>
</comment>
<keyword evidence="7" id="KW-1185">Reference proteome</keyword>
<dbReference type="Pfam" id="PF00440">
    <property type="entry name" value="TetR_N"/>
    <property type="match status" value="1"/>
</dbReference>
<gene>
    <name evidence="6" type="ORF">JM93_01164</name>
</gene>
<dbReference type="AlphaFoldDB" id="A0A562T971"/>
<protein>
    <submittedName>
        <fullName evidence="6">TetR family transcriptional regulator</fullName>
    </submittedName>
</protein>